<organism evidence="1 2">
    <name type="scientific">Halocaridina rubra</name>
    <name type="common">Hawaiian red shrimp</name>
    <dbReference type="NCBI Taxonomy" id="373956"/>
    <lineage>
        <taxon>Eukaryota</taxon>
        <taxon>Metazoa</taxon>
        <taxon>Ecdysozoa</taxon>
        <taxon>Arthropoda</taxon>
        <taxon>Crustacea</taxon>
        <taxon>Multicrustacea</taxon>
        <taxon>Malacostraca</taxon>
        <taxon>Eumalacostraca</taxon>
        <taxon>Eucarida</taxon>
        <taxon>Decapoda</taxon>
        <taxon>Pleocyemata</taxon>
        <taxon>Caridea</taxon>
        <taxon>Atyoidea</taxon>
        <taxon>Atyidae</taxon>
        <taxon>Halocaridina</taxon>
    </lineage>
</organism>
<comment type="caution">
    <text evidence="1">The sequence shown here is derived from an EMBL/GenBank/DDBJ whole genome shotgun (WGS) entry which is preliminary data.</text>
</comment>
<dbReference type="EMBL" id="JAXCGZ010015210">
    <property type="protein sequence ID" value="KAK7070865.1"/>
    <property type="molecule type" value="Genomic_DNA"/>
</dbReference>
<gene>
    <name evidence="1" type="ORF">SK128_000284</name>
</gene>
<accession>A0AAN8X2H5</accession>
<keyword evidence="2" id="KW-1185">Reference proteome</keyword>
<sequence>MSGKFLSELGSRTKRERVIAWQRVATWDMSSRGGTTCDELHRCLSWRVWKDRACIGNV</sequence>
<dbReference type="Proteomes" id="UP001381693">
    <property type="component" value="Unassembled WGS sequence"/>
</dbReference>
<protein>
    <submittedName>
        <fullName evidence="1">Uncharacterized protein</fullName>
    </submittedName>
</protein>
<evidence type="ECO:0000313" key="1">
    <source>
        <dbReference type="EMBL" id="KAK7070865.1"/>
    </source>
</evidence>
<dbReference type="AlphaFoldDB" id="A0AAN8X2H5"/>
<proteinExistence type="predicted"/>
<name>A0AAN8X2H5_HALRR</name>
<evidence type="ECO:0000313" key="2">
    <source>
        <dbReference type="Proteomes" id="UP001381693"/>
    </source>
</evidence>
<reference evidence="1 2" key="1">
    <citation type="submission" date="2023-11" db="EMBL/GenBank/DDBJ databases">
        <title>Halocaridina rubra genome assembly.</title>
        <authorList>
            <person name="Smith C."/>
        </authorList>
    </citation>
    <scope>NUCLEOTIDE SEQUENCE [LARGE SCALE GENOMIC DNA]</scope>
    <source>
        <strain evidence="1">EP-1</strain>
        <tissue evidence="1">Whole</tissue>
    </source>
</reference>